<evidence type="ECO:0000313" key="2">
    <source>
        <dbReference type="Proteomes" id="UP001529510"/>
    </source>
</evidence>
<evidence type="ECO:0000313" key="1">
    <source>
        <dbReference type="EMBL" id="KAL0148865.1"/>
    </source>
</evidence>
<dbReference type="EMBL" id="JAMKFB020000601">
    <property type="protein sequence ID" value="KAL0148865.1"/>
    <property type="molecule type" value="Genomic_DNA"/>
</dbReference>
<sequence length="112" mass="13005">MLHTCRTELDMLNPDVPCAEGGKPDGFDTFLSHHLRKDIPNETEKNEWQKFINKIHTWDRQEQSFFPFLAYNSVIAVCSSGGKIYGGNNLCISKKRFSFFYVKVNDKKQVKE</sequence>
<accession>A0ABD0MF25</accession>
<feature type="non-terminal residue" evidence="1">
    <location>
        <position position="112"/>
    </location>
</feature>
<keyword evidence="2" id="KW-1185">Reference proteome</keyword>
<dbReference type="InterPro" id="IPR036816">
    <property type="entry name" value="RNaseA-like_dom_sf"/>
</dbReference>
<organism evidence="1 2">
    <name type="scientific">Cirrhinus mrigala</name>
    <name type="common">Mrigala</name>
    <dbReference type="NCBI Taxonomy" id="683832"/>
    <lineage>
        <taxon>Eukaryota</taxon>
        <taxon>Metazoa</taxon>
        <taxon>Chordata</taxon>
        <taxon>Craniata</taxon>
        <taxon>Vertebrata</taxon>
        <taxon>Euteleostomi</taxon>
        <taxon>Actinopterygii</taxon>
        <taxon>Neopterygii</taxon>
        <taxon>Teleostei</taxon>
        <taxon>Ostariophysi</taxon>
        <taxon>Cypriniformes</taxon>
        <taxon>Cyprinidae</taxon>
        <taxon>Labeoninae</taxon>
        <taxon>Labeonini</taxon>
        <taxon>Cirrhinus</taxon>
    </lineage>
</organism>
<reference evidence="1 2" key="1">
    <citation type="submission" date="2024-05" db="EMBL/GenBank/DDBJ databases">
        <title>Genome sequencing and assembly of Indian major carp, Cirrhinus mrigala (Hamilton, 1822).</title>
        <authorList>
            <person name="Mohindra V."/>
            <person name="Chowdhury L.M."/>
            <person name="Lal K."/>
            <person name="Jena J.K."/>
        </authorList>
    </citation>
    <scope>NUCLEOTIDE SEQUENCE [LARGE SCALE GENOMIC DNA]</scope>
    <source>
        <strain evidence="1">CM1030</strain>
        <tissue evidence="1">Blood</tissue>
    </source>
</reference>
<comment type="caution">
    <text evidence="1">The sequence shown here is derived from an EMBL/GenBank/DDBJ whole genome shotgun (WGS) entry which is preliminary data.</text>
</comment>
<dbReference type="Gene3D" id="3.10.130.10">
    <property type="entry name" value="Ribonuclease A-like domain"/>
    <property type="match status" value="1"/>
</dbReference>
<proteinExistence type="predicted"/>
<dbReference type="Proteomes" id="UP001529510">
    <property type="component" value="Unassembled WGS sequence"/>
</dbReference>
<gene>
    <name evidence="1" type="ORF">M9458_055874</name>
</gene>
<name>A0ABD0MF25_CIRMR</name>
<dbReference type="AlphaFoldDB" id="A0ABD0MF25"/>
<protein>
    <submittedName>
        <fullName evidence="1">Uncharacterized protein</fullName>
    </submittedName>
</protein>